<name>A0A8H6FE21_9LECA</name>
<reference evidence="2 3" key="1">
    <citation type="journal article" date="2020" name="Genomics">
        <title>Complete, high-quality genomes from long-read metagenomic sequencing of two wolf lichen thalli reveals enigmatic genome architecture.</title>
        <authorList>
            <person name="McKenzie S.K."/>
            <person name="Walston R.F."/>
            <person name="Allen J.L."/>
        </authorList>
    </citation>
    <scope>NUCLEOTIDE SEQUENCE [LARGE SCALE GENOMIC DNA]</scope>
    <source>
        <strain evidence="2">WasteWater1</strain>
    </source>
</reference>
<evidence type="ECO:0000313" key="2">
    <source>
        <dbReference type="EMBL" id="KAF6224449.1"/>
    </source>
</evidence>
<keyword evidence="1" id="KW-0812">Transmembrane</keyword>
<dbReference type="RefSeq" id="XP_037153509.1">
    <property type="nucleotide sequence ID" value="XM_037301875.1"/>
</dbReference>
<dbReference type="GeneID" id="59339416"/>
<dbReference type="EMBL" id="JACCJB010000009">
    <property type="protein sequence ID" value="KAF6224449.1"/>
    <property type="molecule type" value="Genomic_DNA"/>
</dbReference>
<protein>
    <submittedName>
        <fullName evidence="2">Uncharacterized protein</fullName>
    </submittedName>
</protein>
<keyword evidence="1" id="KW-0472">Membrane</keyword>
<evidence type="ECO:0000313" key="3">
    <source>
        <dbReference type="Proteomes" id="UP000593566"/>
    </source>
</evidence>
<organism evidence="2 3">
    <name type="scientific">Letharia lupina</name>
    <dbReference type="NCBI Taxonomy" id="560253"/>
    <lineage>
        <taxon>Eukaryota</taxon>
        <taxon>Fungi</taxon>
        <taxon>Dikarya</taxon>
        <taxon>Ascomycota</taxon>
        <taxon>Pezizomycotina</taxon>
        <taxon>Lecanoromycetes</taxon>
        <taxon>OSLEUM clade</taxon>
        <taxon>Lecanoromycetidae</taxon>
        <taxon>Lecanorales</taxon>
        <taxon>Lecanorineae</taxon>
        <taxon>Parmeliaceae</taxon>
        <taxon>Letharia</taxon>
    </lineage>
</organism>
<dbReference type="Proteomes" id="UP000593566">
    <property type="component" value="Unassembled WGS sequence"/>
</dbReference>
<sequence length="234" mass="25052">MTFDFACQFYWISDLHPAFQFFGSGVMDSKSIFLWSFTFQRFFSISVITALMAKAMMQMVFKENNPSNRTRRQAIEMKKSPGSDGTLCPEGSIFPGLELTIDTLEDSLIASNFDSCSNPPTLLCAPDDIIDQGTDGKGINGISAVGASSNYVELLVANALDCCAARLNSKGCGEDAFGGAPGFQSCTLFLANSGSTCLNAFEIGTYQSDSGVAPGVYTNISNGPCGLWNYVGKD</sequence>
<feature type="transmembrane region" description="Helical" evidence="1">
    <location>
        <begin position="32"/>
        <end position="53"/>
    </location>
</feature>
<proteinExistence type="predicted"/>
<comment type="caution">
    <text evidence="2">The sequence shown here is derived from an EMBL/GenBank/DDBJ whole genome shotgun (WGS) entry which is preliminary data.</text>
</comment>
<accession>A0A8H6FE21</accession>
<keyword evidence="3" id="KW-1185">Reference proteome</keyword>
<keyword evidence="1" id="KW-1133">Transmembrane helix</keyword>
<evidence type="ECO:0000256" key="1">
    <source>
        <dbReference type="SAM" id="Phobius"/>
    </source>
</evidence>
<gene>
    <name evidence="2" type="ORF">HO133_011026</name>
</gene>
<dbReference type="AlphaFoldDB" id="A0A8H6FE21"/>